<protein>
    <submittedName>
        <fullName evidence="1">Uncharacterized protein</fullName>
    </submittedName>
</protein>
<reference evidence="2" key="1">
    <citation type="submission" date="2019-10" db="EMBL/GenBank/DDBJ databases">
        <title>Lacipirellula parvula gen. nov., sp. nov., representing a lineage of planctomycetes widespread in freshwater anoxic habitats, and description of the family Lacipirellulaceae.</title>
        <authorList>
            <person name="Dedysh S.N."/>
            <person name="Kulichevskaya I.S."/>
            <person name="Beletsky A.V."/>
            <person name="Rakitin A.L."/>
            <person name="Mardanov A.V."/>
            <person name="Ivanova A.A."/>
            <person name="Saltykova V.X."/>
            <person name="Rijpstra W.I.C."/>
            <person name="Sinninghe Damste J.S."/>
            <person name="Ravin N.V."/>
        </authorList>
    </citation>
    <scope>NUCLEOTIDE SEQUENCE [LARGE SCALE GENOMIC DNA]</scope>
    <source>
        <strain evidence="2">PX69</strain>
    </source>
</reference>
<sequence>MHRDESKLFSWIELLAATSMRPTTLFDSATLRNQSLILN</sequence>
<keyword evidence="2" id="KW-1185">Reference proteome</keyword>
<dbReference type="EMBL" id="AP021861">
    <property type="protein sequence ID" value="BBO34626.1"/>
    <property type="molecule type" value="Genomic_DNA"/>
</dbReference>
<dbReference type="Proteomes" id="UP000326837">
    <property type="component" value="Chromosome"/>
</dbReference>
<proteinExistence type="predicted"/>
<evidence type="ECO:0000313" key="2">
    <source>
        <dbReference type="Proteomes" id="UP000326837"/>
    </source>
</evidence>
<accession>A0A5K7XJP1</accession>
<name>A0A5K7XJP1_9BACT</name>
<gene>
    <name evidence="1" type="ORF">PLANPX_4238</name>
</gene>
<evidence type="ECO:0000313" key="1">
    <source>
        <dbReference type="EMBL" id="BBO34626.1"/>
    </source>
</evidence>
<organism evidence="1 2">
    <name type="scientific">Lacipirellula parvula</name>
    <dbReference type="NCBI Taxonomy" id="2650471"/>
    <lineage>
        <taxon>Bacteria</taxon>
        <taxon>Pseudomonadati</taxon>
        <taxon>Planctomycetota</taxon>
        <taxon>Planctomycetia</taxon>
        <taxon>Pirellulales</taxon>
        <taxon>Lacipirellulaceae</taxon>
        <taxon>Lacipirellula</taxon>
    </lineage>
</organism>
<dbReference type="AlphaFoldDB" id="A0A5K7XJP1"/>
<dbReference type="KEGG" id="lpav:PLANPX_4238"/>